<dbReference type="RefSeq" id="WP_163690991.1">
    <property type="nucleotide sequence ID" value="NZ_FXTW01000006.1"/>
</dbReference>
<feature type="signal peptide" evidence="1">
    <location>
        <begin position="1"/>
        <end position="19"/>
    </location>
</feature>
<dbReference type="NCBIfam" id="NF006560">
    <property type="entry name" value="PRK09061.1"/>
    <property type="match status" value="1"/>
</dbReference>
<evidence type="ECO:0000313" key="3">
    <source>
        <dbReference type="EMBL" id="NER08900.1"/>
    </source>
</evidence>
<reference evidence="3 4" key="1">
    <citation type="submission" date="2020-01" db="EMBL/GenBank/DDBJ databases">
        <title>Muriicola jejuensis KCTC 22299.</title>
        <authorList>
            <person name="Wang G."/>
        </authorList>
    </citation>
    <scope>NUCLEOTIDE SEQUENCE [LARGE SCALE GENOMIC DNA]</scope>
    <source>
        <strain evidence="3 4">KCTC 22299</strain>
    </source>
</reference>
<dbReference type="Gene3D" id="3.20.20.140">
    <property type="entry name" value="Metal-dependent hydrolases"/>
    <property type="match status" value="1"/>
</dbReference>
<keyword evidence="3" id="KW-0378">Hydrolase</keyword>
<sequence length="518" mass="56468">MKKIITTIALMLALSSLNAQEKPAEYDLVILNGRVMDPETMFDAIANVGIKDGKIVMITKSKITGKEIINAKGHVVAPGFIDPHSHNVPTPFGQKLALRDGVTTPLELELGVLPINFWYDQMKGKSQTNYGASASIEAAREKILNPTYQTSDAALINDASIMDETHLSMAWSKDVASDEQVNQILDLVEEGLKQGGLGIGYTPGYMVYGVRSEEGVGAQKLAGKYRRFVYLHGRFSGQLPPNDGLTGTLQQLGAAEAYGGGLVIAHMTAQTLSQTKEAQAIIDAAARKGIPVISEIYAYTYGSTIVAADYLEPDNYQNNMGHDYKDIVNLTDMKPLTKETYEQLKKDAPTTNVTFENATKEDLYWALSHPTSIIGSDAFPGVSKIDKSLPKDWDTPYESVNAHPRGAGTHARILRLVREENLMSLMLAVSKMTFMPAKFLQENGVDQMANKGRLQVGKDADITIFDPATIKDNATPQMGTLPSTGIPYVIVNGTVVVKDSKVLKDVYPGQPIRAEIQE</sequence>
<gene>
    <name evidence="3" type="ORF">GWK09_00065</name>
</gene>
<dbReference type="PANTHER" id="PTHR11647:SF1">
    <property type="entry name" value="COLLAPSIN RESPONSE MEDIATOR PROTEIN"/>
    <property type="match status" value="1"/>
</dbReference>
<dbReference type="InterPro" id="IPR011059">
    <property type="entry name" value="Metal-dep_hydrolase_composite"/>
</dbReference>
<dbReference type="Pfam" id="PF07969">
    <property type="entry name" value="Amidohydro_3"/>
    <property type="match status" value="1"/>
</dbReference>
<dbReference type="PANTHER" id="PTHR11647">
    <property type="entry name" value="HYDRANTOINASE/DIHYDROPYRIMIDINASE FAMILY MEMBER"/>
    <property type="match status" value="1"/>
</dbReference>
<comment type="caution">
    <text evidence="3">The sequence shown here is derived from an EMBL/GenBank/DDBJ whole genome shotgun (WGS) entry which is preliminary data.</text>
</comment>
<feature type="chain" id="PRO_5026716670" evidence="1">
    <location>
        <begin position="20"/>
        <end position="518"/>
    </location>
</feature>
<dbReference type="InterPro" id="IPR050378">
    <property type="entry name" value="Metallo-dep_Hydrolases_sf"/>
</dbReference>
<dbReference type="EMBL" id="JAABOP010000001">
    <property type="protein sequence ID" value="NER08900.1"/>
    <property type="molecule type" value="Genomic_DNA"/>
</dbReference>
<name>A0A6P0U8K1_9FLAO</name>
<evidence type="ECO:0000259" key="2">
    <source>
        <dbReference type="Pfam" id="PF07969"/>
    </source>
</evidence>
<dbReference type="AlphaFoldDB" id="A0A6P0U8K1"/>
<accession>A0A6P0U8K1</accession>
<dbReference type="SUPFAM" id="SSF51338">
    <property type="entry name" value="Composite domain of metallo-dependent hydrolases"/>
    <property type="match status" value="1"/>
</dbReference>
<dbReference type="SUPFAM" id="SSF51556">
    <property type="entry name" value="Metallo-dependent hydrolases"/>
    <property type="match status" value="1"/>
</dbReference>
<keyword evidence="1" id="KW-0732">Signal</keyword>
<evidence type="ECO:0000313" key="4">
    <source>
        <dbReference type="Proteomes" id="UP000468443"/>
    </source>
</evidence>
<feature type="domain" description="Amidohydrolase 3" evidence="2">
    <location>
        <begin position="394"/>
        <end position="497"/>
    </location>
</feature>
<proteinExistence type="predicted"/>
<dbReference type="GO" id="GO:0016810">
    <property type="term" value="F:hydrolase activity, acting on carbon-nitrogen (but not peptide) bonds"/>
    <property type="evidence" value="ECO:0007669"/>
    <property type="project" value="InterPro"/>
</dbReference>
<dbReference type="Gene3D" id="2.30.40.10">
    <property type="entry name" value="Urease, subunit C, domain 1"/>
    <property type="match status" value="2"/>
</dbReference>
<dbReference type="Proteomes" id="UP000468443">
    <property type="component" value="Unassembled WGS sequence"/>
</dbReference>
<dbReference type="InterPro" id="IPR032466">
    <property type="entry name" value="Metal_Hydrolase"/>
</dbReference>
<organism evidence="3 4">
    <name type="scientific">Muriicola jejuensis</name>
    <dbReference type="NCBI Taxonomy" id="504488"/>
    <lineage>
        <taxon>Bacteria</taxon>
        <taxon>Pseudomonadati</taxon>
        <taxon>Bacteroidota</taxon>
        <taxon>Flavobacteriia</taxon>
        <taxon>Flavobacteriales</taxon>
        <taxon>Flavobacteriaceae</taxon>
        <taxon>Muriicola</taxon>
    </lineage>
</organism>
<keyword evidence="4" id="KW-1185">Reference proteome</keyword>
<evidence type="ECO:0000256" key="1">
    <source>
        <dbReference type="SAM" id="SignalP"/>
    </source>
</evidence>
<dbReference type="InterPro" id="IPR013108">
    <property type="entry name" value="Amidohydro_3"/>
</dbReference>
<protein>
    <submittedName>
        <fullName evidence="3">Amidohydrolase family protein</fullName>
    </submittedName>
</protein>